<dbReference type="AlphaFoldDB" id="A0A067R993"/>
<dbReference type="InParanoid" id="A0A067R993"/>
<dbReference type="eggNOG" id="ENOG502SPS2">
    <property type="taxonomic scope" value="Eukaryota"/>
</dbReference>
<comment type="subcellular location">
    <subcellularLocation>
        <location evidence="1 8">Cell membrane</location>
        <topology evidence="1 8">Multi-pass membrane protein</topology>
    </subcellularLocation>
</comment>
<dbReference type="Proteomes" id="UP000027135">
    <property type="component" value="Unassembled WGS sequence"/>
</dbReference>
<evidence type="ECO:0000256" key="6">
    <source>
        <dbReference type="ARBA" id="ARBA00023170"/>
    </source>
</evidence>
<dbReference type="PANTHER" id="PTHR21143">
    <property type="entry name" value="INVERTEBRATE GUSTATORY RECEPTOR"/>
    <property type="match status" value="1"/>
</dbReference>
<dbReference type="STRING" id="136037.A0A067R993"/>
<evidence type="ECO:0000256" key="2">
    <source>
        <dbReference type="ARBA" id="ARBA00022475"/>
    </source>
</evidence>
<name>A0A067R993_ZOONE</name>
<evidence type="ECO:0000256" key="5">
    <source>
        <dbReference type="ARBA" id="ARBA00023136"/>
    </source>
</evidence>
<sequence length="420" mass="47584">MFNVSAQISQLPDEKRQVFWKVKTLGRLNQITENDRIHKEVRFPIIMLRLLGVLPIQTSSITGESEVKVRSPIMLYSAAVVGLVTAGTLFMVNDRFWRVVDQNSSFGDKVLETANIIFFLPVILVPFTHWFECGKKARFVNSWRRMQTNFRDVTGKPLSLDLTRAIRKVKASVAVIVTVLTTLLFVMQRGFTWWQGLCFAYCVCLSVITTGTWGTMGRALELAAERVITELQLCVRVRMYHCADHVRRFKSLWVKLSLLTQEFGTSLGYSYACNLLVFFVQQVLAVYGILSEMGRGFDVVNSTFAVSAIMFTYAIFVICDAGQLATEQVGEAFQIKLQTLCDEFPHSWSETRYEITLFLQAIATNSPKITFCRFVEVNRGLIASLMAAMVTYLVVLMQFQMSWKQPCAQVCIANLSATCS</sequence>
<dbReference type="InterPro" id="IPR013604">
    <property type="entry name" value="7TM_chemorcpt"/>
</dbReference>
<dbReference type="GO" id="GO:0007165">
    <property type="term" value="P:signal transduction"/>
    <property type="evidence" value="ECO:0007669"/>
    <property type="project" value="UniProtKB-KW"/>
</dbReference>
<feature type="transmembrane region" description="Helical" evidence="8">
    <location>
        <begin position="113"/>
        <end position="131"/>
    </location>
</feature>
<keyword evidence="2 8" id="KW-1003">Cell membrane</keyword>
<keyword evidence="3 8" id="KW-0812">Transmembrane</keyword>
<comment type="similarity">
    <text evidence="8">Belongs to the insect chemoreceptor superfamily. Gustatory receptor (GR) family.</text>
</comment>
<keyword evidence="4 8" id="KW-1133">Transmembrane helix</keyword>
<protein>
    <recommendedName>
        <fullName evidence="8">Gustatory receptor</fullName>
    </recommendedName>
</protein>
<feature type="transmembrane region" description="Helical" evidence="8">
    <location>
        <begin position="271"/>
        <end position="290"/>
    </location>
</feature>
<keyword evidence="6 8" id="KW-0675">Receptor</keyword>
<keyword evidence="5 8" id="KW-0472">Membrane</keyword>
<accession>A0A067R993</accession>
<feature type="transmembrane region" description="Helical" evidence="8">
    <location>
        <begin position="73"/>
        <end position="93"/>
    </location>
</feature>
<dbReference type="GO" id="GO:0043025">
    <property type="term" value="C:neuronal cell body"/>
    <property type="evidence" value="ECO:0007669"/>
    <property type="project" value="TreeGrafter"/>
</dbReference>
<dbReference type="Pfam" id="PF08395">
    <property type="entry name" value="7tm_7"/>
    <property type="match status" value="1"/>
</dbReference>
<evidence type="ECO:0000313" key="10">
    <source>
        <dbReference type="Proteomes" id="UP000027135"/>
    </source>
</evidence>
<evidence type="ECO:0000256" key="3">
    <source>
        <dbReference type="ARBA" id="ARBA00022692"/>
    </source>
</evidence>
<reference evidence="9 10" key="1">
    <citation type="journal article" date="2014" name="Nat. Commun.">
        <title>Molecular traces of alternative social organization in a termite genome.</title>
        <authorList>
            <person name="Terrapon N."/>
            <person name="Li C."/>
            <person name="Robertson H.M."/>
            <person name="Ji L."/>
            <person name="Meng X."/>
            <person name="Booth W."/>
            <person name="Chen Z."/>
            <person name="Childers C.P."/>
            <person name="Glastad K.M."/>
            <person name="Gokhale K."/>
            <person name="Gowin J."/>
            <person name="Gronenberg W."/>
            <person name="Hermansen R.A."/>
            <person name="Hu H."/>
            <person name="Hunt B.G."/>
            <person name="Huylmans A.K."/>
            <person name="Khalil S.M."/>
            <person name="Mitchell R.D."/>
            <person name="Munoz-Torres M.C."/>
            <person name="Mustard J.A."/>
            <person name="Pan H."/>
            <person name="Reese J.T."/>
            <person name="Scharf M.E."/>
            <person name="Sun F."/>
            <person name="Vogel H."/>
            <person name="Xiao J."/>
            <person name="Yang W."/>
            <person name="Yang Z."/>
            <person name="Yang Z."/>
            <person name="Zhou J."/>
            <person name="Zhu J."/>
            <person name="Brent C.S."/>
            <person name="Elsik C.G."/>
            <person name="Goodisman M.A."/>
            <person name="Liberles D.A."/>
            <person name="Roe R.M."/>
            <person name="Vargo E.L."/>
            <person name="Vilcinskas A."/>
            <person name="Wang J."/>
            <person name="Bornberg-Bauer E."/>
            <person name="Korb J."/>
            <person name="Zhang G."/>
            <person name="Liebig J."/>
        </authorList>
    </citation>
    <scope>NUCLEOTIDE SEQUENCE [LARGE SCALE GENOMIC DNA]</scope>
    <source>
        <tissue evidence="9">Whole organism</tissue>
    </source>
</reference>
<evidence type="ECO:0000256" key="8">
    <source>
        <dbReference type="RuleBase" id="RU363108"/>
    </source>
</evidence>
<feature type="transmembrane region" description="Helical" evidence="8">
    <location>
        <begin position="169"/>
        <end position="187"/>
    </location>
</feature>
<evidence type="ECO:0000256" key="4">
    <source>
        <dbReference type="ARBA" id="ARBA00022989"/>
    </source>
</evidence>
<evidence type="ECO:0000256" key="1">
    <source>
        <dbReference type="ARBA" id="ARBA00004651"/>
    </source>
</evidence>
<gene>
    <name evidence="9" type="ORF">L798_06241</name>
</gene>
<dbReference type="GO" id="GO:0030424">
    <property type="term" value="C:axon"/>
    <property type="evidence" value="ECO:0007669"/>
    <property type="project" value="TreeGrafter"/>
</dbReference>
<keyword evidence="7 8" id="KW-0807">Transducer</keyword>
<feature type="transmembrane region" description="Helical" evidence="8">
    <location>
        <begin position="302"/>
        <end position="319"/>
    </location>
</feature>
<dbReference type="GO" id="GO:0050909">
    <property type="term" value="P:sensory perception of taste"/>
    <property type="evidence" value="ECO:0007669"/>
    <property type="project" value="InterPro"/>
</dbReference>
<dbReference type="GO" id="GO:0005886">
    <property type="term" value="C:plasma membrane"/>
    <property type="evidence" value="ECO:0007669"/>
    <property type="project" value="UniProtKB-SubCell"/>
</dbReference>
<dbReference type="GO" id="GO:0030425">
    <property type="term" value="C:dendrite"/>
    <property type="evidence" value="ECO:0007669"/>
    <property type="project" value="TreeGrafter"/>
</dbReference>
<keyword evidence="10" id="KW-1185">Reference proteome</keyword>
<proteinExistence type="inferred from homology"/>
<dbReference type="EMBL" id="KK852657">
    <property type="protein sequence ID" value="KDR19187.1"/>
    <property type="molecule type" value="Genomic_DNA"/>
</dbReference>
<dbReference type="PANTHER" id="PTHR21143:SF121">
    <property type="entry name" value="GUSTATORY AND ODORANT RECEPTOR 21A"/>
    <property type="match status" value="1"/>
</dbReference>
<organism evidence="9 10">
    <name type="scientific">Zootermopsis nevadensis</name>
    <name type="common">Dampwood termite</name>
    <dbReference type="NCBI Taxonomy" id="136037"/>
    <lineage>
        <taxon>Eukaryota</taxon>
        <taxon>Metazoa</taxon>
        <taxon>Ecdysozoa</taxon>
        <taxon>Arthropoda</taxon>
        <taxon>Hexapoda</taxon>
        <taxon>Insecta</taxon>
        <taxon>Pterygota</taxon>
        <taxon>Neoptera</taxon>
        <taxon>Polyneoptera</taxon>
        <taxon>Dictyoptera</taxon>
        <taxon>Blattodea</taxon>
        <taxon>Blattoidea</taxon>
        <taxon>Termitoidae</taxon>
        <taxon>Termopsidae</taxon>
        <taxon>Zootermopsis</taxon>
    </lineage>
</organism>
<evidence type="ECO:0000313" key="9">
    <source>
        <dbReference type="EMBL" id="KDR19187.1"/>
    </source>
</evidence>
<feature type="transmembrane region" description="Helical" evidence="8">
    <location>
        <begin position="193"/>
        <end position="216"/>
    </location>
</feature>
<feature type="transmembrane region" description="Helical" evidence="8">
    <location>
        <begin position="381"/>
        <end position="401"/>
    </location>
</feature>
<evidence type="ECO:0000256" key="7">
    <source>
        <dbReference type="ARBA" id="ARBA00023224"/>
    </source>
</evidence>
<comment type="function">
    <text evidence="8">Gustatory receptor which mediates acceptance or avoidance behavior, depending on its substrates.</text>
</comment>